<evidence type="ECO:0000313" key="4">
    <source>
        <dbReference type="EMBL" id="MBD2844377.1"/>
    </source>
</evidence>
<protein>
    <submittedName>
        <fullName evidence="4">LamG domain-containing protein</fullName>
    </submittedName>
</protein>
<dbReference type="EMBL" id="JACXIZ010000010">
    <property type="protein sequence ID" value="MBD2844377.1"/>
    <property type="molecule type" value="Genomic_DNA"/>
</dbReference>
<dbReference type="Gene3D" id="2.60.120.200">
    <property type="match status" value="1"/>
</dbReference>
<reference evidence="4" key="1">
    <citation type="submission" date="2020-09" db="EMBL/GenBank/DDBJ databases">
        <title>A novel bacterium of genus Paenibacillus, isolated from South China Sea.</title>
        <authorList>
            <person name="Huang H."/>
            <person name="Mo K."/>
            <person name="Hu Y."/>
        </authorList>
    </citation>
    <scope>NUCLEOTIDE SEQUENCE</scope>
    <source>
        <strain evidence="4">IB182496</strain>
    </source>
</reference>
<dbReference type="Pfam" id="PF13385">
    <property type="entry name" value="Laminin_G_3"/>
    <property type="match status" value="1"/>
</dbReference>
<accession>A0A927BPK1</accession>
<sequence length="257" mass="27935">MKVKQARQAAMEVPGLISLWEMQEQSGPRESSGPGRYRLREMAGTVGSAEEGVFGPRAARFVYGDWLAVPRSECPALDFHGNAAFTLAAWIKRGEEKGECQAVAGMWNETGRSRQYCMFLDLRIWESANQVCGHVSAEGGPTPGYKYCMSAAIGATPVTSGRWQLAVFTYDGQNARVYLDGRLDVREGFNPYPYPEGLHDGGSGGSDFTVGGVDRSGTPGNFYEGLLGGLAVYDRALGDEEIARLYRDTIPTPLQDA</sequence>
<evidence type="ECO:0000256" key="1">
    <source>
        <dbReference type="ARBA" id="ARBA00022729"/>
    </source>
</evidence>
<name>A0A927BPK1_9BACL</name>
<evidence type="ECO:0000313" key="5">
    <source>
        <dbReference type="Proteomes" id="UP000621560"/>
    </source>
</evidence>
<gene>
    <name evidence="4" type="ORF">IDH44_04180</name>
</gene>
<dbReference type="InterPro" id="IPR013320">
    <property type="entry name" value="ConA-like_dom_sf"/>
</dbReference>
<keyword evidence="2" id="KW-1015">Disulfide bond</keyword>
<keyword evidence="5" id="KW-1185">Reference proteome</keyword>
<organism evidence="4 5">
    <name type="scientific">Paenibacillus sabuli</name>
    <dbReference type="NCBI Taxonomy" id="2772509"/>
    <lineage>
        <taxon>Bacteria</taxon>
        <taxon>Bacillati</taxon>
        <taxon>Bacillota</taxon>
        <taxon>Bacilli</taxon>
        <taxon>Bacillales</taxon>
        <taxon>Paenibacillaceae</taxon>
        <taxon>Paenibacillus</taxon>
    </lineage>
</organism>
<dbReference type="InterPro" id="IPR006558">
    <property type="entry name" value="LamG-like"/>
</dbReference>
<dbReference type="AlphaFoldDB" id="A0A927BPK1"/>
<evidence type="ECO:0000259" key="3">
    <source>
        <dbReference type="SMART" id="SM00560"/>
    </source>
</evidence>
<dbReference type="SUPFAM" id="SSF49899">
    <property type="entry name" value="Concanavalin A-like lectins/glucanases"/>
    <property type="match status" value="1"/>
</dbReference>
<dbReference type="SMART" id="SM00560">
    <property type="entry name" value="LamGL"/>
    <property type="match status" value="1"/>
</dbReference>
<comment type="caution">
    <text evidence="4">The sequence shown here is derived from an EMBL/GenBank/DDBJ whole genome shotgun (WGS) entry which is preliminary data.</text>
</comment>
<keyword evidence="1" id="KW-0732">Signal</keyword>
<feature type="domain" description="LamG-like jellyroll fold" evidence="3">
    <location>
        <begin position="83"/>
        <end position="240"/>
    </location>
</feature>
<dbReference type="Proteomes" id="UP000621560">
    <property type="component" value="Unassembled WGS sequence"/>
</dbReference>
<evidence type="ECO:0000256" key="2">
    <source>
        <dbReference type="ARBA" id="ARBA00023157"/>
    </source>
</evidence>
<proteinExistence type="predicted"/>